<gene>
    <name evidence="3" type="ORF">VVR64_09635</name>
</gene>
<comment type="caution">
    <text evidence="3">The sequence shown here is derived from an EMBL/GenBank/DDBJ whole genome shotgun (WGS) entry which is preliminary data.</text>
</comment>
<dbReference type="RefSeq" id="WP_368522794.1">
    <property type="nucleotide sequence ID" value="NZ_JAYWMA010000011.1"/>
</dbReference>
<evidence type="ECO:0000259" key="2">
    <source>
        <dbReference type="Pfam" id="PF03625"/>
    </source>
</evidence>
<sequence length="165" mass="17182">MAENTAGPNFTGATPGQDSAVESNDPHAAANAAERMGIGTIVHGDFDEVADRTRQAIADGGFGVLTEIDVTATLKKKIDRDIERILILGACNPTFASRALDASRDISLVMPCNVVVREDLAHGGDAIRVTALNPAAMGEMAGVDGIDDIMAEATTMMTAIIDSLK</sequence>
<evidence type="ECO:0000313" key="4">
    <source>
        <dbReference type="Proteomes" id="UP001558353"/>
    </source>
</evidence>
<keyword evidence="4" id="KW-1185">Reference proteome</keyword>
<dbReference type="InterPro" id="IPR035923">
    <property type="entry name" value="TT1751-like_sf"/>
</dbReference>
<organism evidence="3 4">
    <name type="scientific">Corynebacterium xerosis</name>
    <dbReference type="NCBI Taxonomy" id="1725"/>
    <lineage>
        <taxon>Bacteria</taxon>
        <taxon>Bacillati</taxon>
        <taxon>Actinomycetota</taxon>
        <taxon>Actinomycetes</taxon>
        <taxon>Mycobacteriales</taxon>
        <taxon>Corynebacteriaceae</taxon>
        <taxon>Corynebacterium</taxon>
    </lineage>
</organism>
<dbReference type="Proteomes" id="UP001558353">
    <property type="component" value="Unassembled WGS sequence"/>
</dbReference>
<feature type="domain" description="DUF302" evidence="2">
    <location>
        <begin position="68"/>
        <end position="134"/>
    </location>
</feature>
<name>A0ABV3UXP5_9CORY</name>
<dbReference type="SUPFAM" id="SSF103247">
    <property type="entry name" value="TT1751-like"/>
    <property type="match status" value="1"/>
</dbReference>
<evidence type="ECO:0000256" key="1">
    <source>
        <dbReference type="SAM" id="MobiDB-lite"/>
    </source>
</evidence>
<proteinExistence type="predicted"/>
<reference evidence="3 4" key="1">
    <citation type="journal article" date="2024" name="Fungal Genet. Biol.">
        <title>The porcine skin microbiome exhibits broad fungal antagonism.</title>
        <authorList>
            <person name="De La Cruz K.F."/>
            <person name="Townsend E.C."/>
            <person name="Alex Cheong J.Z."/>
            <person name="Salamzade R."/>
            <person name="Liu A."/>
            <person name="Sandstrom S."/>
            <person name="Davila E."/>
            <person name="Huang L."/>
            <person name="Xu K.H."/>
            <person name="Wu S.Y."/>
            <person name="Meudt J.J."/>
            <person name="Shanmuganayagam D."/>
            <person name="Gibson A.L.F."/>
            <person name="Kalan L.R."/>
        </authorList>
    </citation>
    <scope>NUCLEOTIDE SEQUENCE [LARGE SCALE GENOMIC DNA]</scope>
    <source>
        <strain evidence="3 4">LK2569</strain>
    </source>
</reference>
<dbReference type="EMBL" id="JAYWMA010000011">
    <property type="protein sequence ID" value="MEX3529314.1"/>
    <property type="molecule type" value="Genomic_DNA"/>
</dbReference>
<dbReference type="Gene3D" id="3.30.310.70">
    <property type="entry name" value="TT1751-like domain"/>
    <property type="match status" value="1"/>
</dbReference>
<dbReference type="PANTHER" id="PTHR38342:SF1">
    <property type="entry name" value="SLR5037 PROTEIN"/>
    <property type="match status" value="1"/>
</dbReference>
<dbReference type="CDD" id="cd14797">
    <property type="entry name" value="DUF302"/>
    <property type="match status" value="1"/>
</dbReference>
<accession>A0ABV3UXP5</accession>
<dbReference type="Pfam" id="PF03625">
    <property type="entry name" value="DUF302"/>
    <property type="match status" value="1"/>
</dbReference>
<protein>
    <submittedName>
        <fullName evidence="3">DUF302 domain-containing protein</fullName>
    </submittedName>
</protein>
<dbReference type="PANTHER" id="PTHR38342">
    <property type="entry name" value="SLR5037 PROTEIN"/>
    <property type="match status" value="1"/>
</dbReference>
<evidence type="ECO:0000313" key="3">
    <source>
        <dbReference type="EMBL" id="MEX3529314.1"/>
    </source>
</evidence>
<feature type="compositionally biased region" description="Polar residues" evidence="1">
    <location>
        <begin position="1"/>
        <end position="22"/>
    </location>
</feature>
<dbReference type="InterPro" id="IPR005180">
    <property type="entry name" value="DUF302"/>
</dbReference>
<feature type="region of interest" description="Disordered" evidence="1">
    <location>
        <begin position="1"/>
        <end position="28"/>
    </location>
</feature>